<dbReference type="PANTHER" id="PTHR45637">
    <property type="entry name" value="FLIPPASE KINASE 1-RELATED"/>
    <property type="match status" value="1"/>
</dbReference>
<evidence type="ECO:0000313" key="13">
    <source>
        <dbReference type="Proteomes" id="UP001604277"/>
    </source>
</evidence>
<evidence type="ECO:0000313" key="12">
    <source>
        <dbReference type="EMBL" id="KAL2510053.1"/>
    </source>
</evidence>
<evidence type="ECO:0000259" key="11">
    <source>
        <dbReference type="PROSITE" id="PS50011"/>
    </source>
</evidence>
<comment type="caution">
    <text evidence="12">The sequence shown here is derived from an EMBL/GenBank/DDBJ whole genome shotgun (WGS) entry which is preliminary data.</text>
</comment>
<dbReference type="PROSITE" id="PS50011">
    <property type="entry name" value="PROTEIN_KINASE_DOM"/>
    <property type="match status" value="1"/>
</dbReference>
<dbReference type="InterPro" id="IPR000719">
    <property type="entry name" value="Prot_kinase_dom"/>
</dbReference>
<keyword evidence="5" id="KW-0547">Nucleotide-binding</keyword>
<dbReference type="SMART" id="SM00220">
    <property type="entry name" value="S_TKc"/>
    <property type="match status" value="1"/>
</dbReference>
<evidence type="ECO:0000256" key="2">
    <source>
        <dbReference type="ARBA" id="ARBA00012513"/>
    </source>
</evidence>
<feature type="domain" description="Protein kinase" evidence="11">
    <location>
        <begin position="1"/>
        <end position="243"/>
    </location>
</feature>
<keyword evidence="6 12" id="KW-0418">Kinase</keyword>
<comment type="similarity">
    <text evidence="1">Belongs to the protein kinase superfamily. AGC Ser/Thr protein kinase family.</text>
</comment>
<dbReference type="SUPFAM" id="SSF56112">
    <property type="entry name" value="Protein kinase-like (PK-like)"/>
    <property type="match status" value="1"/>
</dbReference>
<accession>A0ABD1TBZ0</accession>
<comment type="catalytic activity">
    <reaction evidence="8">
        <text>L-threonyl-[protein] + ATP = O-phospho-L-threonyl-[protein] + ADP + H(+)</text>
        <dbReference type="Rhea" id="RHEA:46608"/>
        <dbReference type="Rhea" id="RHEA-COMP:11060"/>
        <dbReference type="Rhea" id="RHEA-COMP:11605"/>
        <dbReference type="ChEBI" id="CHEBI:15378"/>
        <dbReference type="ChEBI" id="CHEBI:30013"/>
        <dbReference type="ChEBI" id="CHEBI:30616"/>
        <dbReference type="ChEBI" id="CHEBI:61977"/>
        <dbReference type="ChEBI" id="CHEBI:456216"/>
        <dbReference type="EC" id="2.7.11.1"/>
    </reaction>
</comment>
<organism evidence="12 13">
    <name type="scientific">Forsythia ovata</name>
    <dbReference type="NCBI Taxonomy" id="205694"/>
    <lineage>
        <taxon>Eukaryota</taxon>
        <taxon>Viridiplantae</taxon>
        <taxon>Streptophyta</taxon>
        <taxon>Embryophyta</taxon>
        <taxon>Tracheophyta</taxon>
        <taxon>Spermatophyta</taxon>
        <taxon>Magnoliopsida</taxon>
        <taxon>eudicotyledons</taxon>
        <taxon>Gunneridae</taxon>
        <taxon>Pentapetalae</taxon>
        <taxon>asterids</taxon>
        <taxon>lamiids</taxon>
        <taxon>Lamiales</taxon>
        <taxon>Oleaceae</taxon>
        <taxon>Forsythieae</taxon>
        <taxon>Forsythia</taxon>
    </lineage>
</organism>
<keyword evidence="4" id="KW-0808">Transferase</keyword>
<reference evidence="13" key="1">
    <citation type="submission" date="2024-07" db="EMBL/GenBank/DDBJ databases">
        <title>Two chromosome-level genome assemblies of Korean endemic species Abeliophyllum distichum and Forsythia ovata (Oleaceae).</title>
        <authorList>
            <person name="Jang H."/>
        </authorList>
    </citation>
    <scope>NUCLEOTIDE SEQUENCE [LARGE SCALE GENOMIC DNA]</scope>
</reference>
<dbReference type="FunFam" id="1.10.510.10:FF:000294">
    <property type="entry name" value="Serine/threonine-protein kinase OXI1"/>
    <property type="match status" value="1"/>
</dbReference>
<dbReference type="InterPro" id="IPR011009">
    <property type="entry name" value="Kinase-like_dom_sf"/>
</dbReference>
<sequence>MENFSTLDLLKLEIMEARRISSYYSIIQYQTVFYNTLSNYYCPNGDLHSLLHKQPINRLPLQAVRFYAAKVLLAQEYLHAQGIVYRDLKPENILIREDGHIMLTDFDLCFDTDVSPKLKNRTNINVVSRRKYSCFSDRHRQWEKRITEFVAEPTTAFSRSCIGTHEYLAPELISGNGHDNGPNNPTKLDKKSSASPPGAQPSWHKAKQKIIYVAPRGTAKLAKDGHCGARNLSVRSSIPGWSS</sequence>
<feature type="region of interest" description="Disordered" evidence="10">
    <location>
        <begin position="172"/>
        <end position="207"/>
    </location>
</feature>
<comment type="catalytic activity">
    <reaction evidence="9">
        <text>L-seryl-[protein] + ATP = O-phospho-L-seryl-[protein] + ADP + H(+)</text>
        <dbReference type="Rhea" id="RHEA:17989"/>
        <dbReference type="Rhea" id="RHEA-COMP:9863"/>
        <dbReference type="Rhea" id="RHEA-COMP:11604"/>
        <dbReference type="ChEBI" id="CHEBI:15378"/>
        <dbReference type="ChEBI" id="CHEBI:29999"/>
        <dbReference type="ChEBI" id="CHEBI:30616"/>
        <dbReference type="ChEBI" id="CHEBI:83421"/>
        <dbReference type="ChEBI" id="CHEBI:456216"/>
        <dbReference type="EC" id="2.7.11.1"/>
    </reaction>
</comment>
<evidence type="ECO:0000256" key="7">
    <source>
        <dbReference type="ARBA" id="ARBA00022840"/>
    </source>
</evidence>
<dbReference type="InterPro" id="IPR008271">
    <property type="entry name" value="Ser/Thr_kinase_AS"/>
</dbReference>
<dbReference type="PROSITE" id="PS00108">
    <property type="entry name" value="PROTEIN_KINASE_ST"/>
    <property type="match status" value="1"/>
</dbReference>
<evidence type="ECO:0000256" key="1">
    <source>
        <dbReference type="ARBA" id="ARBA00009903"/>
    </source>
</evidence>
<dbReference type="GO" id="GO:0005524">
    <property type="term" value="F:ATP binding"/>
    <property type="evidence" value="ECO:0007669"/>
    <property type="project" value="UniProtKB-KW"/>
</dbReference>
<dbReference type="Gene3D" id="3.30.200.20">
    <property type="entry name" value="Phosphorylase Kinase, domain 1"/>
    <property type="match status" value="1"/>
</dbReference>
<evidence type="ECO:0000256" key="5">
    <source>
        <dbReference type="ARBA" id="ARBA00022741"/>
    </source>
</evidence>
<dbReference type="EC" id="2.7.11.1" evidence="2"/>
<evidence type="ECO:0000256" key="10">
    <source>
        <dbReference type="SAM" id="MobiDB-lite"/>
    </source>
</evidence>
<keyword evidence="13" id="KW-1185">Reference proteome</keyword>
<keyword evidence="3" id="KW-0723">Serine/threonine-protein kinase</keyword>
<keyword evidence="7" id="KW-0067">ATP-binding</keyword>
<evidence type="ECO:0000256" key="9">
    <source>
        <dbReference type="ARBA" id="ARBA00048679"/>
    </source>
</evidence>
<dbReference type="Proteomes" id="UP001604277">
    <property type="component" value="Unassembled WGS sequence"/>
</dbReference>
<dbReference type="GO" id="GO:0004674">
    <property type="term" value="F:protein serine/threonine kinase activity"/>
    <property type="evidence" value="ECO:0007669"/>
    <property type="project" value="UniProtKB-KW"/>
</dbReference>
<evidence type="ECO:0000256" key="6">
    <source>
        <dbReference type="ARBA" id="ARBA00022777"/>
    </source>
</evidence>
<proteinExistence type="inferred from homology"/>
<dbReference type="AlphaFoldDB" id="A0ABD1TBZ0"/>
<dbReference type="EMBL" id="JBFOLJ010000009">
    <property type="protein sequence ID" value="KAL2510053.1"/>
    <property type="molecule type" value="Genomic_DNA"/>
</dbReference>
<evidence type="ECO:0000256" key="3">
    <source>
        <dbReference type="ARBA" id="ARBA00022527"/>
    </source>
</evidence>
<protein>
    <recommendedName>
        <fullName evidence="2">non-specific serine/threonine protein kinase</fullName>
        <ecNumber evidence="2">2.7.11.1</ecNumber>
    </recommendedName>
</protein>
<evidence type="ECO:0000256" key="4">
    <source>
        <dbReference type="ARBA" id="ARBA00022679"/>
    </source>
</evidence>
<dbReference type="Pfam" id="PF00069">
    <property type="entry name" value="Pkinase"/>
    <property type="match status" value="1"/>
</dbReference>
<dbReference type="Gene3D" id="1.10.510.10">
    <property type="entry name" value="Transferase(Phosphotransferase) domain 1"/>
    <property type="match status" value="1"/>
</dbReference>
<name>A0ABD1TBZ0_9LAMI</name>
<gene>
    <name evidence="12" type="ORF">Fot_33700</name>
</gene>
<evidence type="ECO:0000256" key="8">
    <source>
        <dbReference type="ARBA" id="ARBA00047899"/>
    </source>
</evidence>